<dbReference type="GO" id="GO:0016323">
    <property type="term" value="C:basolateral plasma membrane"/>
    <property type="evidence" value="ECO:0007669"/>
    <property type="project" value="TreeGrafter"/>
</dbReference>
<dbReference type="GO" id="GO:0015347">
    <property type="term" value="F:sodium-independent organic anion transmembrane transporter activity"/>
    <property type="evidence" value="ECO:0007669"/>
    <property type="project" value="TreeGrafter"/>
</dbReference>
<evidence type="ECO:0000313" key="8">
    <source>
        <dbReference type="Proteomes" id="UP000095281"/>
    </source>
</evidence>
<dbReference type="GO" id="GO:0043252">
    <property type="term" value="P:sodium-independent organic anion transport"/>
    <property type="evidence" value="ECO:0007669"/>
    <property type="project" value="TreeGrafter"/>
</dbReference>
<dbReference type="AlphaFoldDB" id="A0A1I8BZ10"/>
<evidence type="ECO:0000256" key="3">
    <source>
        <dbReference type="ARBA" id="ARBA00022692"/>
    </source>
</evidence>
<comment type="subcellular location">
    <subcellularLocation>
        <location evidence="1">Cell membrane</location>
        <topology evidence="1">Multi-pass membrane protein</topology>
    </subcellularLocation>
</comment>
<dbReference type="WBParaSite" id="MhA1_Contig78.frz3.fgene7">
    <property type="protein sequence ID" value="MhA1_Contig78.frz3.fgene7"/>
    <property type="gene ID" value="MhA1_Contig78.frz3.fgene7"/>
</dbReference>
<feature type="transmembrane region" description="Helical" evidence="6">
    <location>
        <begin position="188"/>
        <end position="208"/>
    </location>
</feature>
<feature type="domain" description="Kazal-like" evidence="7">
    <location>
        <begin position="109"/>
        <end position="167"/>
    </location>
</feature>
<keyword evidence="2" id="KW-1003">Cell membrane</keyword>
<organism evidence="8 9">
    <name type="scientific">Meloidogyne hapla</name>
    <name type="common">Root-knot nematode worm</name>
    <dbReference type="NCBI Taxonomy" id="6305"/>
    <lineage>
        <taxon>Eukaryota</taxon>
        <taxon>Metazoa</taxon>
        <taxon>Ecdysozoa</taxon>
        <taxon>Nematoda</taxon>
        <taxon>Chromadorea</taxon>
        <taxon>Rhabditida</taxon>
        <taxon>Tylenchina</taxon>
        <taxon>Tylenchomorpha</taxon>
        <taxon>Tylenchoidea</taxon>
        <taxon>Meloidogynidae</taxon>
        <taxon>Meloidogyninae</taxon>
        <taxon>Meloidogyne</taxon>
    </lineage>
</organism>
<dbReference type="InterPro" id="IPR004156">
    <property type="entry name" value="OATP"/>
</dbReference>
<evidence type="ECO:0000256" key="4">
    <source>
        <dbReference type="ARBA" id="ARBA00022989"/>
    </source>
</evidence>
<evidence type="ECO:0000256" key="2">
    <source>
        <dbReference type="ARBA" id="ARBA00022475"/>
    </source>
</evidence>
<dbReference type="InterPro" id="IPR002350">
    <property type="entry name" value="Kazal_dom"/>
</dbReference>
<reference evidence="9" key="1">
    <citation type="submission" date="2016-11" db="UniProtKB">
        <authorList>
            <consortium name="WormBaseParasite"/>
        </authorList>
    </citation>
    <scope>IDENTIFICATION</scope>
</reference>
<sequence>MPALKNRQGPIWYQLWLDVRHIPIAIYKILLNGPFMLITFGMSICGLFCLYHTYIKNNHLNYKWLIVAGCSTFMSTYLERQFGVAPSKATLFMGSSSNHYDPLTDTYVYKLNTRCNSNCQCSMLEYHPVCAENIDGSQLAFYSPCYAGCTKPYSSSEREYINCSCVPDETKGGVRRVKRGFCESKCRGLFAFLLVGLISLIGVLMFFANTLHDEPIIASATVSSKLKVEKRLSSLLSAERGEQRLNDGDASETDLE</sequence>
<evidence type="ECO:0000256" key="5">
    <source>
        <dbReference type="ARBA" id="ARBA00023136"/>
    </source>
</evidence>
<keyword evidence="3 6" id="KW-0812">Transmembrane</keyword>
<dbReference type="PANTHER" id="PTHR11388:SF151">
    <property type="entry name" value="SOLUTE CARRIER ORGANIC ANION TRANSPORTER FAMILY MEMBER"/>
    <property type="match status" value="1"/>
</dbReference>
<dbReference type="Proteomes" id="UP000095281">
    <property type="component" value="Unplaced"/>
</dbReference>
<dbReference type="PROSITE" id="PS51465">
    <property type="entry name" value="KAZAL_2"/>
    <property type="match status" value="1"/>
</dbReference>
<keyword evidence="8" id="KW-1185">Reference proteome</keyword>
<dbReference type="PANTHER" id="PTHR11388">
    <property type="entry name" value="ORGANIC ANION TRANSPORTER"/>
    <property type="match status" value="1"/>
</dbReference>
<keyword evidence="5 6" id="KW-0472">Membrane</keyword>
<protein>
    <submittedName>
        <fullName evidence="9">Kazal-like domain-containing protein</fullName>
    </submittedName>
</protein>
<evidence type="ECO:0000256" key="6">
    <source>
        <dbReference type="SAM" id="Phobius"/>
    </source>
</evidence>
<accession>A0A1I8BZ10</accession>
<proteinExistence type="predicted"/>
<feature type="transmembrane region" description="Helical" evidence="6">
    <location>
        <begin position="29"/>
        <end position="54"/>
    </location>
</feature>
<evidence type="ECO:0000256" key="1">
    <source>
        <dbReference type="ARBA" id="ARBA00004651"/>
    </source>
</evidence>
<evidence type="ECO:0000259" key="7">
    <source>
        <dbReference type="PROSITE" id="PS51465"/>
    </source>
</evidence>
<keyword evidence="4 6" id="KW-1133">Transmembrane helix</keyword>
<name>A0A1I8BZ10_MELHA</name>
<evidence type="ECO:0000313" key="9">
    <source>
        <dbReference type="WBParaSite" id="MhA1_Contig78.frz3.fgene7"/>
    </source>
</evidence>